<comment type="caution">
    <text evidence="1">The sequence shown here is derived from an EMBL/GenBank/DDBJ whole genome shotgun (WGS) entry which is preliminary data.</text>
</comment>
<dbReference type="AlphaFoldDB" id="A0A8H9J1S1"/>
<evidence type="ECO:0000313" key="1">
    <source>
        <dbReference type="EMBL" id="GHF65701.1"/>
    </source>
</evidence>
<keyword evidence="2" id="KW-1185">Reference proteome</keyword>
<dbReference type="EMBL" id="BNAV01000006">
    <property type="protein sequence ID" value="GHF65701.1"/>
    <property type="molecule type" value="Genomic_DNA"/>
</dbReference>
<name>A0A8H9J1S1_9PSEU</name>
<protein>
    <submittedName>
        <fullName evidence="1">Uncharacterized protein</fullName>
    </submittedName>
</protein>
<sequence length="66" mass="7699">MARDEPSIEDHFWRVVREHDLPDDLVEYGIALARFDLEEPEGRLGPDDPRDPWLLAMKRIQDQLGG</sequence>
<dbReference type="RefSeq" id="WP_145937001.1">
    <property type="nucleotide sequence ID" value="NZ_BNAV01000006.1"/>
</dbReference>
<accession>A0A8H9J1S1</accession>
<gene>
    <name evidence="1" type="ORF">GCM10017566_44120</name>
</gene>
<evidence type="ECO:0000313" key="2">
    <source>
        <dbReference type="Proteomes" id="UP000658656"/>
    </source>
</evidence>
<reference evidence="1" key="2">
    <citation type="submission" date="2020-09" db="EMBL/GenBank/DDBJ databases">
        <authorList>
            <person name="Sun Q."/>
            <person name="Zhou Y."/>
        </authorList>
    </citation>
    <scope>NUCLEOTIDE SEQUENCE</scope>
    <source>
        <strain evidence="1">CGMCC 4.7679</strain>
    </source>
</reference>
<proteinExistence type="predicted"/>
<dbReference type="Proteomes" id="UP000658656">
    <property type="component" value="Unassembled WGS sequence"/>
</dbReference>
<reference evidence="1" key="1">
    <citation type="journal article" date="2014" name="Int. J. Syst. Evol. Microbiol.">
        <title>Complete genome sequence of Corynebacterium casei LMG S-19264T (=DSM 44701T), isolated from a smear-ripened cheese.</title>
        <authorList>
            <consortium name="US DOE Joint Genome Institute (JGI-PGF)"/>
            <person name="Walter F."/>
            <person name="Albersmeier A."/>
            <person name="Kalinowski J."/>
            <person name="Ruckert C."/>
        </authorList>
    </citation>
    <scope>NUCLEOTIDE SEQUENCE</scope>
    <source>
        <strain evidence="1">CGMCC 4.7679</strain>
    </source>
</reference>
<organism evidence="1 2">
    <name type="scientific">Amycolatopsis bartoniae</name>
    <dbReference type="NCBI Taxonomy" id="941986"/>
    <lineage>
        <taxon>Bacteria</taxon>
        <taxon>Bacillati</taxon>
        <taxon>Actinomycetota</taxon>
        <taxon>Actinomycetes</taxon>
        <taxon>Pseudonocardiales</taxon>
        <taxon>Pseudonocardiaceae</taxon>
        <taxon>Amycolatopsis</taxon>
    </lineage>
</organism>